<feature type="domain" description="C2H2-type" evidence="9">
    <location>
        <begin position="894"/>
        <end position="921"/>
    </location>
</feature>
<feature type="compositionally biased region" description="Low complexity" evidence="8">
    <location>
        <begin position="83"/>
        <end position="104"/>
    </location>
</feature>
<dbReference type="FunFam" id="3.30.160.60:FF:000125">
    <property type="entry name" value="Putative zinc finger protein 143"/>
    <property type="match status" value="1"/>
</dbReference>
<comment type="caution">
    <text evidence="10">The sequence shown here is derived from an EMBL/GenBank/DDBJ whole genome shotgun (WGS) entry which is preliminary data.</text>
</comment>
<dbReference type="GO" id="GO:0000981">
    <property type="term" value="F:DNA-binding transcription factor activity, RNA polymerase II-specific"/>
    <property type="evidence" value="ECO:0007669"/>
    <property type="project" value="UniProtKB-ARBA"/>
</dbReference>
<dbReference type="Pfam" id="PF00096">
    <property type="entry name" value="zf-C2H2"/>
    <property type="match status" value="4"/>
</dbReference>
<feature type="compositionally biased region" description="Polar residues" evidence="8">
    <location>
        <begin position="106"/>
        <end position="122"/>
    </location>
</feature>
<accession>A0A1Y1UB75</accession>
<feature type="domain" description="C2H2-type" evidence="9">
    <location>
        <begin position="806"/>
        <end position="835"/>
    </location>
</feature>
<organism evidence="10 11">
    <name type="scientific">Kockovaella imperatae</name>
    <dbReference type="NCBI Taxonomy" id="4999"/>
    <lineage>
        <taxon>Eukaryota</taxon>
        <taxon>Fungi</taxon>
        <taxon>Dikarya</taxon>
        <taxon>Basidiomycota</taxon>
        <taxon>Agaricomycotina</taxon>
        <taxon>Tremellomycetes</taxon>
        <taxon>Tremellales</taxon>
        <taxon>Cuniculitremaceae</taxon>
        <taxon>Kockovaella</taxon>
    </lineage>
</organism>
<dbReference type="Gene3D" id="3.30.160.60">
    <property type="entry name" value="Classic Zinc Finger"/>
    <property type="match status" value="6"/>
</dbReference>
<dbReference type="SMART" id="SM00355">
    <property type="entry name" value="ZnF_C2H2"/>
    <property type="match status" value="7"/>
</dbReference>
<dbReference type="PANTHER" id="PTHR14003:SF19">
    <property type="entry name" value="YY2 TRANSCRIPTION FACTOR"/>
    <property type="match status" value="1"/>
</dbReference>
<feature type="region of interest" description="Disordered" evidence="8">
    <location>
        <begin position="495"/>
        <end position="529"/>
    </location>
</feature>
<feature type="region of interest" description="Disordered" evidence="8">
    <location>
        <begin position="664"/>
        <end position="756"/>
    </location>
</feature>
<dbReference type="Proteomes" id="UP000193218">
    <property type="component" value="Unassembled WGS sequence"/>
</dbReference>
<evidence type="ECO:0000256" key="2">
    <source>
        <dbReference type="ARBA" id="ARBA00022737"/>
    </source>
</evidence>
<gene>
    <name evidence="10" type="ORF">BD324DRAFT_652428</name>
</gene>
<dbReference type="GO" id="GO:0000978">
    <property type="term" value="F:RNA polymerase II cis-regulatory region sequence-specific DNA binding"/>
    <property type="evidence" value="ECO:0007669"/>
    <property type="project" value="TreeGrafter"/>
</dbReference>
<feature type="compositionally biased region" description="Low complexity" evidence="8">
    <location>
        <begin position="735"/>
        <end position="744"/>
    </location>
</feature>
<dbReference type="RefSeq" id="XP_021869483.1">
    <property type="nucleotide sequence ID" value="XM_022018493.1"/>
</dbReference>
<dbReference type="PROSITE" id="PS50157">
    <property type="entry name" value="ZINC_FINGER_C2H2_2"/>
    <property type="match status" value="5"/>
</dbReference>
<reference evidence="10 11" key="1">
    <citation type="submission" date="2017-03" db="EMBL/GenBank/DDBJ databases">
        <title>Widespread Adenine N6-methylation of Active Genes in Fungi.</title>
        <authorList>
            <consortium name="DOE Joint Genome Institute"/>
            <person name="Mondo S.J."/>
            <person name="Dannebaum R.O."/>
            <person name="Kuo R.C."/>
            <person name="Louie K.B."/>
            <person name="Bewick A.J."/>
            <person name="Labutti K."/>
            <person name="Haridas S."/>
            <person name="Kuo A."/>
            <person name="Salamov A."/>
            <person name="Ahrendt S.R."/>
            <person name="Lau R."/>
            <person name="Bowen B.P."/>
            <person name="Lipzen A."/>
            <person name="Sullivan W."/>
            <person name="Andreopoulos W.B."/>
            <person name="Clum A."/>
            <person name="Lindquist E."/>
            <person name="Daum C."/>
            <person name="Northen T.R."/>
            <person name="Ramamoorthy G."/>
            <person name="Schmitz R.J."/>
            <person name="Gryganskyi A."/>
            <person name="Culley D."/>
            <person name="Magnuson J."/>
            <person name="James T.Y."/>
            <person name="O'Malley M.A."/>
            <person name="Stajich J.E."/>
            <person name="Spatafora J.W."/>
            <person name="Visel A."/>
            <person name="Grigoriev I.V."/>
        </authorList>
    </citation>
    <scope>NUCLEOTIDE SEQUENCE [LARGE SCALE GENOMIC DNA]</scope>
    <source>
        <strain evidence="10 11">NRRL Y-17943</strain>
    </source>
</reference>
<keyword evidence="2" id="KW-0677">Repeat</keyword>
<dbReference type="FunFam" id="3.30.160.60:FF:000032">
    <property type="entry name" value="Krueppel-like factor 4"/>
    <property type="match status" value="1"/>
</dbReference>
<dbReference type="SUPFAM" id="SSF57667">
    <property type="entry name" value="beta-beta-alpha zinc fingers"/>
    <property type="match status" value="4"/>
</dbReference>
<evidence type="ECO:0000256" key="4">
    <source>
        <dbReference type="ARBA" id="ARBA00022833"/>
    </source>
</evidence>
<dbReference type="OrthoDB" id="3437960at2759"/>
<dbReference type="GO" id="GO:0005667">
    <property type="term" value="C:transcription regulator complex"/>
    <property type="evidence" value="ECO:0007669"/>
    <property type="project" value="TreeGrafter"/>
</dbReference>
<dbReference type="InterPro" id="IPR036236">
    <property type="entry name" value="Znf_C2H2_sf"/>
</dbReference>
<keyword evidence="4" id="KW-0862">Zinc</keyword>
<dbReference type="FunFam" id="3.30.160.60:FF:000110">
    <property type="entry name" value="Zinc finger protein-like"/>
    <property type="match status" value="1"/>
</dbReference>
<sequence length="966" mass="103657">MSSSRAPSPPPAMRAKPLPALTHQDPWAHPYICCDEDHSASTSTSTVSLGSAPGSHSHAPHCPHNHGPIGVGSRRGRYGADVSSSSFSTSITPTSSTLSSPLISQIGLSNPSPPQTSISSGSRPAHNVMGNHSLDIQLKQISLPPPATRPSDPSIKAVQADCHDPHCQQEVRQCSDPHCDEDLVPCSDPHCEDEVGPPCTDPHCEGAGECNSDDGSDACSDPKCRADTIDVCMDPQCGGDKAPNGQEDPHGSLKGCVHTRQRRVGADEGECCGAGITCLEEGHCQDCSMEELERWACSKEGTKIIQQYLECCSQIDCTLPIFSPPPNGNANLFPHTHSDGNVHHHLLSTLPSNNENIIPVPPNLNLSPWSIPLDGDNSLWAQQYNTTGPPSIPLVNPANVNPEPAVSGSSPAVVIPTHVCHWQNCHRVFDSMPDLLSHVASDHLGASDFANSALAVAPISSSSVQTSQKPNLSLSAGVGVDIGAVSTVTTAVPVSSESGPFALPSTSRRPSDIDAPSSGLPKPSTNPFSGDPTTELLSCLWDDCFPLSECTAAAPEACPTHAHMPAHPNVSHGSVPSHMAAHQLSSVSQPSSTFSTPGQVSTATLGSAGPTPHAHVEQPWSPQTMLRHVLEEHLGVPGSIIGWGSERDVQLGSLFGSTSVQNLATSHRQLHSHCHTPAPNQGHSHAQSHAHTHGHAHPAQWNHQHGSHYPSALHSHHSHDHHLTDCQPHSHSHHLPTPSTTHHTPSPPADGDKSQRHVNMSLFPKIESGPQMCLWPGCTLLHTFTSTAKLMNHLSDLHVGKGKDQYLCEWDGCNRMFRSRQKVLRHLQSHTGHRPFQCELCGQAFGEAAPLAAHMRRHAKERPFKCEYPGCDKTFAISSSLTIHMRTHNGEKPFICPHCHKGFVEASNLTKHIRTHTGERPFACAFPHCNKRFSRPDQLKRHMKVHDAEGPDDKVIKTVGKRVPVG</sequence>
<keyword evidence="11" id="KW-1185">Reference proteome</keyword>
<dbReference type="EMBL" id="NBSH01000011">
    <property type="protein sequence ID" value="ORX35293.1"/>
    <property type="molecule type" value="Genomic_DNA"/>
</dbReference>
<proteinExistence type="predicted"/>
<evidence type="ECO:0000256" key="1">
    <source>
        <dbReference type="ARBA" id="ARBA00022723"/>
    </source>
</evidence>
<feature type="domain" description="C2H2-type" evidence="9">
    <location>
        <begin position="864"/>
        <end position="893"/>
    </location>
</feature>
<protein>
    <recommendedName>
        <fullName evidence="9">C2H2-type domain-containing protein</fullName>
    </recommendedName>
</protein>
<keyword evidence="1" id="KW-0479">Metal-binding</keyword>
<dbReference type="AlphaFoldDB" id="A0A1Y1UB75"/>
<dbReference type="InParanoid" id="A0A1Y1UB75"/>
<evidence type="ECO:0000256" key="8">
    <source>
        <dbReference type="SAM" id="MobiDB-lite"/>
    </source>
</evidence>
<dbReference type="GO" id="GO:0031519">
    <property type="term" value="C:PcG protein complex"/>
    <property type="evidence" value="ECO:0007669"/>
    <property type="project" value="TreeGrafter"/>
</dbReference>
<keyword evidence="3 7" id="KW-0863">Zinc-finger</keyword>
<feature type="domain" description="C2H2-type" evidence="9">
    <location>
        <begin position="922"/>
        <end position="951"/>
    </location>
</feature>
<evidence type="ECO:0000313" key="10">
    <source>
        <dbReference type="EMBL" id="ORX35293.1"/>
    </source>
</evidence>
<feature type="domain" description="C2H2-type" evidence="9">
    <location>
        <begin position="836"/>
        <end position="863"/>
    </location>
</feature>
<feature type="region of interest" description="Disordered" evidence="8">
    <location>
        <begin position="42"/>
        <end position="129"/>
    </location>
</feature>
<keyword evidence="6" id="KW-0804">Transcription</keyword>
<evidence type="ECO:0000256" key="3">
    <source>
        <dbReference type="ARBA" id="ARBA00022771"/>
    </source>
</evidence>
<dbReference type="GO" id="GO:0000785">
    <property type="term" value="C:chromatin"/>
    <property type="evidence" value="ECO:0007669"/>
    <property type="project" value="TreeGrafter"/>
</dbReference>
<feature type="compositionally biased region" description="Low complexity" evidence="8">
    <location>
        <begin position="588"/>
        <end position="597"/>
    </location>
</feature>
<dbReference type="STRING" id="4999.A0A1Y1UB75"/>
<dbReference type="GO" id="GO:0008270">
    <property type="term" value="F:zinc ion binding"/>
    <property type="evidence" value="ECO:0007669"/>
    <property type="project" value="UniProtKB-KW"/>
</dbReference>
<evidence type="ECO:0000313" key="11">
    <source>
        <dbReference type="Proteomes" id="UP000193218"/>
    </source>
</evidence>
<feature type="region of interest" description="Disordered" evidence="8">
    <location>
        <begin position="588"/>
        <end position="618"/>
    </location>
</feature>
<feature type="compositionally biased region" description="Basic residues" evidence="8">
    <location>
        <begin position="686"/>
        <end position="696"/>
    </location>
</feature>
<dbReference type="GeneID" id="33560302"/>
<evidence type="ECO:0000259" key="9">
    <source>
        <dbReference type="PROSITE" id="PS50157"/>
    </source>
</evidence>
<dbReference type="PROSITE" id="PS00028">
    <property type="entry name" value="ZINC_FINGER_C2H2_1"/>
    <property type="match status" value="6"/>
</dbReference>
<dbReference type="PANTHER" id="PTHR14003">
    <property type="entry name" value="TRANSCRIPTIONAL REPRESSOR PROTEIN YY"/>
    <property type="match status" value="1"/>
</dbReference>
<name>A0A1Y1UB75_9TREE</name>
<keyword evidence="5" id="KW-0805">Transcription regulation</keyword>
<dbReference type="FunFam" id="3.30.160.60:FF:000624">
    <property type="entry name" value="zinc finger protein 697"/>
    <property type="match status" value="1"/>
</dbReference>
<evidence type="ECO:0000256" key="6">
    <source>
        <dbReference type="ARBA" id="ARBA00023163"/>
    </source>
</evidence>
<evidence type="ECO:0000256" key="5">
    <source>
        <dbReference type="ARBA" id="ARBA00023015"/>
    </source>
</evidence>
<dbReference type="InterPro" id="IPR013087">
    <property type="entry name" value="Znf_C2H2_type"/>
</dbReference>
<evidence type="ECO:0000256" key="7">
    <source>
        <dbReference type="PROSITE-ProRule" id="PRU00042"/>
    </source>
</evidence>
<feature type="region of interest" description="Disordered" evidence="8">
    <location>
        <begin position="1"/>
        <end position="21"/>
    </location>
</feature>